<evidence type="ECO:0000313" key="2">
    <source>
        <dbReference type="EMBL" id="EGU88197.1"/>
    </source>
</evidence>
<dbReference type="InterPro" id="IPR011009">
    <property type="entry name" value="Kinase-like_dom_sf"/>
</dbReference>
<dbReference type="InterPro" id="IPR025213">
    <property type="entry name" value="Sim4_Fta2"/>
</dbReference>
<protein>
    <recommendedName>
        <fullName evidence="3">Protein kinase domain-containing protein</fullName>
    </recommendedName>
</protein>
<sequence length="353" mass="40890">MSTLKPLPDCEGPKLEHFTNDLTKHDFKFLEYLGSGCHSVVVKTEIDGKIYVIKLFFPVYVHEPNFELDPIDEDYFVEREEKERLTASEKIPQHVVDSLRVHATSFYNECRAYGRLKELGREHLAGKVHGYLRLYLHQIDEQVQDAIKNTIPEAKWPTIHVMEMMDDEVDLPIMAILHKCGIVVRDLKSQQYYEGQLCDLSHAWAIPHVFGPEGGIRPSWAFASMAAWDLKCFHDMIEEANESALRAEPPLKSSNSVAKRNDERYESLRPRLGMQRPFLPMLNYDEGGTWDLNYYPSYDPALFKWKTIPKWMKEKPIGHIPKKPIGGVSIKRKSTATEESQQMEKGKSKKRKR</sequence>
<feature type="region of interest" description="Disordered" evidence="1">
    <location>
        <begin position="319"/>
        <end position="353"/>
    </location>
</feature>
<dbReference type="OrthoDB" id="3432781at2759"/>
<evidence type="ECO:0000256" key="1">
    <source>
        <dbReference type="SAM" id="MobiDB-lite"/>
    </source>
</evidence>
<dbReference type="Pfam" id="PF13095">
    <property type="entry name" value="FTA2"/>
    <property type="match status" value="1"/>
</dbReference>
<dbReference type="STRING" id="660025.F9F4L0"/>
<feature type="region of interest" description="Disordered" evidence="1">
    <location>
        <begin position="244"/>
        <end position="264"/>
    </location>
</feature>
<dbReference type="AlphaFoldDB" id="F9F4L0"/>
<dbReference type="EMBL" id="AFQF01000478">
    <property type="protein sequence ID" value="EGU88197.1"/>
    <property type="molecule type" value="Genomic_DNA"/>
</dbReference>
<accession>F9F4L0</accession>
<dbReference type="SUPFAM" id="SSF56112">
    <property type="entry name" value="Protein kinase-like (PK-like)"/>
    <property type="match status" value="1"/>
</dbReference>
<comment type="caution">
    <text evidence="2">The sequence shown here is derived from an EMBL/GenBank/DDBJ whole genome shotgun (WGS) entry which is preliminary data.</text>
</comment>
<name>F9F4L0_FUSOF</name>
<reference evidence="2" key="1">
    <citation type="journal article" date="2012" name="Mol. Plant Microbe Interact.">
        <title>A highly conserved effector in Fusarium oxysporum is required for full virulence on Arabidopsis.</title>
        <authorList>
            <person name="Thatcher L.F."/>
            <person name="Gardiner D.M."/>
            <person name="Kazan K."/>
            <person name="Manners J."/>
        </authorList>
    </citation>
    <scope>NUCLEOTIDE SEQUENCE [LARGE SCALE GENOMIC DNA]</scope>
    <source>
        <strain evidence="2">Fo5176</strain>
    </source>
</reference>
<gene>
    <name evidence="2" type="ORF">FOXB_01335</name>
</gene>
<organism evidence="2">
    <name type="scientific">Fusarium oxysporum (strain Fo5176)</name>
    <name type="common">Fusarium vascular wilt</name>
    <dbReference type="NCBI Taxonomy" id="660025"/>
    <lineage>
        <taxon>Eukaryota</taxon>
        <taxon>Fungi</taxon>
        <taxon>Dikarya</taxon>
        <taxon>Ascomycota</taxon>
        <taxon>Pezizomycotina</taxon>
        <taxon>Sordariomycetes</taxon>
        <taxon>Hypocreomycetidae</taxon>
        <taxon>Hypocreales</taxon>
        <taxon>Nectriaceae</taxon>
        <taxon>Fusarium</taxon>
        <taxon>Fusarium oxysporum species complex</taxon>
    </lineage>
</organism>
<proteinExistence type="predicted"/>
<evidence type="ECO:0008006" key="3">
    <source>
        <dbReference type="Google" id="ProtNLM"/>
    </source>
</evidence>